<evidence type="ECO:0000256" key="2">
    <source>
        <dbReference type="ARBA" id="ARBA00022475"/>
    </source>
</evidence>
<dbReference type="PATRIC" id="fig|421052.3.peg.413"/>
<dbReference type="GO" id="GO:0009247">
    <property type="term" value="P:glycolipid biosynthetic process"/>
    <property type="evidence" value="ECO:0007669"/>
    <property type="project" value="TreeGrafter"/>
</dbReference>
<dbReference type="CDD" id="cd13963">
    <property type="entry name" value="PT_UbiA_2"/>
    <property type="match status" value="1"/>
</dbReference>
<dbReference type="Pfam" id="PF01040">
    <property type="entry name" value="UbiA"/>
    <property type="match status" value="1"/>
</dbReference>
<name>S3NLV0_9GAMM</name>
<keyword evidence="4 6" id="KW-1133">Transmembrane helix</keyword>
<evidence type="ECO:0000256" key="6">
    <source>
        <dbReference type="SAM" id="Phobius"/>
    </source>
</evidence>
<dbReference type="GO" id="GO:0016765">
    <property type="term" value="F:transferase activity, transferring alkyl or aryl (other than methyl) groups"/>
    <property type="evidence" value="ECO:0007669"/>
    <property type="project" value="InterPro"/>
</dbReference>
<gene>
    <name evidence="7" type="ORF">F945_00415</name>
</gene>
<feature type="transmembrane region" description="Helical" evidence="6">
    <location>
        <begin position="29"/>
        <end position="46"/>
    </location>
</feature>
<dbReference type="eggNOG" id="COG0382">
    <property type="taxonomic scope" value="Bacteria"/>
</dbReference>
<dbReference type="PANTHER" id="PTHR11048:SF5">
    <property type="entry name" value="DECAPRENYL-PHOSPHATE PHOSPHORIBOSYLTRANSFERASE"/>
    <property type="match status" value="1"/>
</dbReference>
<keyword evidence="3 6" id="KW-0812">Transmembrane</keyword>
<sequence>MKRIHNIVQKSSFLVELNGLTKLVRMKQWVKNFFVLAPLVFSNQFLNINAVISALFAFLLFCLAASAVYIVNDLKDIEKDRAHPQKSIHRPLASGMVSPMSAVVLLVLIYMLLALAWFYFPKIIYVIFLYLLLNFAYTFKLKHEPVIEIFVIALGFVLRVYAGAVALSVPVSHWMFITTLSISLYLASIKRRQELVGSGVKGRGVLEYYSVSLIDRFAEMSAISSIVFYSLYVMQVQPKLIMSIPFVMFGLFRYWFIVETLKGGESPTDVLLQDWQIILTVLLWVGICAWVLLDI</sequence>
<comment type="caution">
    <text evidence="7">The sequence shown here is derived from an EMBL/GenBank/DDBJ whole genome shotgun (WGS) entry which is preliminary data.</text>
</comment>
<evidence type="ECO:0000256" key="3">
    <source>
        <dbReference type="ARBA" id="ARBA00022692"/>
    </source>
</evidence>
<evidence type="ECO:0000256" key="4">
    <source>
        <dbReference type="ARBA" id="ARBA00022989"/>
    </source>
</evidence>
<feature type="transmembrane region" description="Helical" evidence="6">
    <location>
        <begin position="277"/>
        <end position="293"/>
    </location>
</feature>
<feature type="transmembrane region" description="Helical" evidence="6">
    <location>
        <begin position="240"/>
        <end position="257"/>
    </location>
</feature>
<feature type="transmembrane region" description="Helical" evidence="6">
    <location>
        <begin position="92"/>
        <end position="117"/>
    </location>
</feature>
<reference evidence="7 8" key="1">
    <citation type="submission" date="2013-06" db="EMBL/GenBank/DDBJ databases">
        <title>The Genome Sequence of Acinetobacter rudis CIP 110305.</title>
        <authorList>
            <consortium name="The Broad Institute Genome Sequencing Platform"/>
            <consortium name="The Broad Institute Genome Sequencing Center for Infectious Disease"/>
            <person name="Cerqueira G."/>
            <person name="Feldgarden M."/>
            <person name="Courvalin P."/>
            <person name="Perichon B."/>
            <person name="Grillot-Courvalin C."/>
            <person name="Clermont D."/>
            <person name="Rocha E."/>
            <person name="Yoon E.-J."/>
            <person name="Nemec A."/>
            <person name="Young S.K."/>
            <person name="Zeng Q."/>
            <person name="Gargeya S."/>
            <person name="Fitzgerald M."/>
            <person name="Abouelleil A."/>
            <person name="Alvarado L."/>
            <person name="Berlin A.M."/>
            <person name="Chapman S.B."/>
            <person name="Dewar J."/>
            <person name="Goldberg J."/>
            <person name="Griggs A."/>
            <person name="Gujja S."/>
            <person name="Hansen M."/>
            <person name="Howarth C."/>
            <person name="Imamovic A."/>
            <person name="Larimer J."/>
            <person name="McCowan C."/>
            <person name="Murphy C."/>
            <person name="Pearson M."/>
            <person name="Priest M."/>
            <person name="Roberts A."/>
            <person name="Saif S."/>
            <person name="Shea T."/>
            <person name="Sykes S."/>
            <person name="Wortman J."/>
            <person name="Nusbaum C."/>
            <person name="Birren B."/>
        </authorList>
    </citation>
    <scope>NUCLEOTIDE SEQUENCE [LARGE SCALE GENOMIC DNA]</scope>
    <source>
        <strain evidence="7 8">CIP 110305</strain>
    </source>
</reference>
<dbReference type="GO" id="GO:0005886">
    <property type="term" value="C:plasma membrane"/>
    <property type="evidence" value="ECO:0007669"/>
    <property type="project" value="TreeGrafter"/>
</dbReference>
<evidence type="ECO:0000313" key="8">
    <source>
        <dbReference type="Proteomes" id="UP000014568"/>
    </source>
</evidence>
<feature type="transmembrane region" description="Helical" evidence="6">
    <location>
        <begin position="52"/>
        <end position="71"/>
    </location>
</feature>
<evidence type="ECO:0000256" key="5">
    <source>
        <dbReference type="ARBA" id="ARBA00023136"/>
    </source>
</evidence>
<dbReference type="RefSeq" id="WP_016654861.1">
    <property type="nucleotide sequence ID" value="NZ_KE340348.1"/>
</dbReference>
<dbReference type="Gene3D" id="1.10.357.140">
    <property type="entry name" value="UbiA prenyltransferase"/>
    <property type="match status" value="1"/>
</dbReference>
<feature type="transmembrane region" description="Helical" evidence="6">
    <location>
        <begin position="146"/>
        <end position="165"/>
    </location>
</feature>
<evidence type="ECO:0000256" key="1">
    <source>
        <dbReference type="ARBA" id="ARBA00004141"/>
    </source>
</evidence>
<dbReference type="InterPro" id="IPR000537">
    <property type="entry name" value="UbiA_prenyltransferase"/>
</dbReference>
<proteinExistence type="predicted"/>
<organism evidence="7 8">
    <name type="scientific">Acinetobacter rudis CIP 110305</name>
    <dbReference type="NCBI Taxonomy" id="421052"/>
    <lineage>
        <taxon>Bacteria</taxon>
        <taxon>Pseudomonadati</taxon>
        <taxon>Pseudomonadota</taxon>
        <taxon>Gammaproteobacteria</taxon>
        <taxon>Moraxellales</taxon>
        <taxon>Moraxellaceae</taxon>
        <taxon>Acinetobacter</taxon>
    </lineage>
</organism>
<comment type="subcellular location">
    <subcellularLocation>
        <location evidence="1">Membrane</location>
        <topology evidence="1">Multi-pass membrane protein</topology>
    </subcellularLocation>
</comment>
<dbReference type="HOGENOM" id="CLU_029423_0_1_6"/>
<dbReference type="STRING" id="632955.GCA_000829675_02346"/>
<keyword evidence="5 6" id="KW-0472">Membrane</keyword>
<evidence type="ECO:0008006" key="9">
    <source>
        <dbReference type="Google" id="ProtNLM"/>
    </source>
</evidence>
<dbReference type="InterPro" id="IPR044878">
    <property type="entry name" value="UbiA_sf"/>
</dbReference>
<dbReference type="AlphaFoldDB" id="S3NLV0"/>
<dbReference type="PANTHER" id="PTHR11048">
    <property type="entry name" value="PRENYLTRANSFERASES"/>
    <property type="match status" value="1"/>
</dbReference>
<keyword evidence="2" id="KW-1003">Cell membrane</keyword>
<keyword evidence="8" id="KW-1185">Reference proteome</keyword>
<dbReference type="EMBL" id="ATGI01000003">
    <property type="protein sequence ID" value="EPF80672.1"/>
    <property type="molecule type" value="Genomic_DNA"/>
</dbReference>
<dbReference type="InterPro" id="IPR039653">
    <property type="entry name" value="Prenyltransferase"/>
</dbReference>
<accession>S3NLV0</accession>
<dbReference type="Proteomes" id="UP000014568">
    <property type="component" value="Unassembled WGS sequence"/>
</dbReference>
<protein>
    <recommendedName>
        <fullName evidence="9">4-hydroxybenzoate polyprenyltransferase</fullName>
    </recommendedName>
</protein>
<feature type="transmembrane region" description="Helical" evidence="6">
    <location>
        <begin position="123"/>
        <end position="139"/>
    </location>
</feature>
<evidence type="ECO:0000313" key="7">
    <source>
        <dbReference type="EMBL" id="EPF80672.1"/>
    </source>
</evidence>